<accession>A0A834HUP8</accession>
<organism evidence="1 2">
    <name type="scientific">Rhododendron simsii</name>
    <name type="common">Sims's rhododendron</name>
    <dbReference type="NCBI Taxonomy" id="118357"/>
    <lineage>
        <taxon>Eukaryota</taxon>
        <taxon>Viridiplantae</taxon>
        <taxon>Streptophyta</taxon>
        <taxon>Embryophyta</taxon>
        <taxon>Tracheophyta</taxon>
        <taxon>Spermatophyta</taxon>
        <taxon>Magnoliopsida</taxon>
        <taxon>eudicotyledons</taxon>
        <taxon>Gunneridae</taxon>
        <taxon>Pentapetalae</taxon>
        <taxon>asterids</taxon>
        <taxon>Ericales</taxon>
        <taxon>Ericaceae</taxon>
        <taxon>Ericoideae</taxon>
        <taxon>Rhodoreae</taxon>
        <taxon>Rhododendron</taxon>
    </lineage>
</organism>
<keyword evidence="2" id="KW-1185">Reference proteome</keyword>
<protein>
    <submittedName>
        <fullName evidence="1">Uncharacterized protein</fullName>
    </submittedName>
</protein>
<evidence type="ECO:0000313" key="2">
    <source>
        <dbReference type="Proteomes" id="UP000626092"/>
    </source>
</evidence>
<comment type="caution">
    <text evidence="1">The sequence shown here is derived from an EMBL/GenBank/DDBJ whole genome shotgun (WGS) entry which is preliminary data.</text>
</comment>
<proteinExistence type="predicted"/>
<evidence type="ECO:0000313" key="1">
    <source>
        <dbReference type="EMBL" id="KAF7154331.1"/>
    </source>
</evidence>
<dbReference type="EMBL" id="WJXA01000001">
    <property type="protein sequence ID" value="KAF7154331.1"/>
    <property type="molecule type" value="Genomic_DNA"/>
</dbReference>
<gene>
    <name evidence="1" type="ORF">RHSIM_Rhsim01G0097000</name>
</gene>
<sequence>MLFYDDKSASERLKIIGDGEVVISVAHLDRLRAYNLEDMSQREINVPFEGLVGPLTLYGTPIRTMDSLTVLHGAHVLVDAAACSFSPKGFGSGSYCC</sequence>
<dbReference type="AlphaFoldDB" id="A0A834HUP8"/>
<name>A0A834HUP8_RHOSS</name>
<dbReference type="Proteomes" id="UP000626092">
    <property type="component" value="Unassembled WGS sequence"/>
</dbReference>
<reference evidence="1" key="1">
    <citation type="submission" date="2019-11" db="EMBL/GenBank/DDBJ databases">
        <authorList>
            <person name="Liu Y."/>
            <person name="Hou J."/>
            <person name="Li T.-Q."/>
            <person name="Guan C.-H."/>
            <person name="Wu X."/>
            <person name="Wu H.-Z."/>
            <person name="Ling F."/>
            <person name="Zhang R."/>
            <person name="Shi X.-G."/>
            <person name="Ren J.-P."/>
            <person name="Chen E.-F."/>
            <person name="Sun J.-M."/>
        </authorList>
    </citation>
    <scope>NUCLEOTIDE SEQUENCE</scope>
    <source>
        <strain evidence="1">Adult_tree_wgs_1</strain>
        <tissue evidence="1">Leaves</tissue>
    </source>
</reference>